<dbReference type="Proteomes" id="UP001189429">
    <property type="component" value="Unassembled WGS sequence"/>
</dbReference>
<keyword evidence="3" id="KW-1185">Reference proteome</keyword>
<feature type="non-terminal residue" evidence="2">
    <location>
        <position position="121"/>
    </location>
</feature>
<proteinExistence type="predicted"/>
<feature type="region of interest" description="Disordered" evidence="1">
    <location>
        <begin position="97"/>
        <end position="121"/>
    </location>
</feature>
<feature type="non-terminal residue" evidence="2">
    <location>
        <position position="1"/>
    </location>
</feature>
<gene>
    <name evidence="2" type="ORF">PCOR1329_LOCUS74048</name>
</gene>
<dbReference type="EMBL" id="CAUYUJ010020012">
    <property type="protein sequence ID" value="CAK0895245.1"/>
    <property type="molecule type" value="Genomic_DNA"/>
</dbReference>
<evidence type="ECO:0000313" key="2">
    <source>
        <dbReference type="EMBL" id="CAK0895245.1"/>
    </source>
</evidence>
<reference evidence="2" key="1">
    <citation type="submission" date="2023-10" db="EMBL/GenBank/DDBJ databases">
        <authorList>
            <person name="Chen Y."/>
            <person name="Shah S."/>
            <person name="Dougan E. K."/>
            <person name="Thang M."/>
            <person name="Chan C."/>
        </authorList>
    </citation>
    <scope>NUCLEOTIDE SEQUENCE [LARGE SCALE GENOMIC DNA]</scope>
</reference>
<name>A0ABN9X7G5_9DINO</name>
<evidence type="ECO:0008006" key="4">
    <source>
        <dbReference type="Google" id="ProtNLM"/>
    </source>
</evidence>
<dbReference type="Gene3D" id="2.60.120.620">
    <property type="entry name" value="q2cbj1_9rhob like domain"/>
    <property type="match status" value="1"/>
</dbReference>
<accession>A0ABN9X7G5</accession>
<evidence type="ECO:0000256" key="1">
    <source>
        <dbReference type="SAM" id="MobiDB-lite"/>
    </source>
</evidence>
<dbReference type="SUPFAM" id="SSF51197">
    <property type="entry name" value="Clavaminate synthase-like"/>
    <property type="match status" value="1"/>
</dbReference>
<sequence>DEALDVKLASWRRPQELHREALAQCAWRNLSAQVLPVRAGDVVLWHEALLHGGSAVLRPNGTRRSLVFHYNAAPERPDASPLARALLRRPPARAWAGGCAPATGSAAPAGGACDAGEGAAA</sequence>
<protein>
    <recommendedName>
        <fullName evidence="4">Phytanoyl-CoA dioxygenase</fullName>
    </recommendedName>
</protein>
<comment type="caution">
    <text evidence="2">The sequence shown here is derived from an EMBL/GenBank/DDBJ whole genome shotgun (WGS) entry which is preliminary data.</text>
</comment>
<evidence type="ECO:0000313" key="3">
    <source>
        <dbReference type="Proteomes" id="UP001189429"/>
    </source>
</evidence>
<organism evidence="2 3">
    <name type="scientific">Prorocentrum cordatum</name>
    <dbReference type="NCBI Taxonomy" id="2364126"/>
    <lineage>
        <taxon>Eukaryota</taxon>
        <taxon>Sar</taxon>
        <taxon>Alveolata</taxon>
        <taxon>Dinophyceae</taxon>
        <taxon>Prorocentrales</taxon>
        <taxon>Prorocentraceae</taxon>
        <taxon>Prorocentrum</taxon>
    </lineage>
</organism>